<name>A0A679IIC5_9ENTE</name>
<dbReference type="EMBL" id="AP022822">
    <property type="protein sequence ID" value="BCA85095.1"/>
    <property type="molecule type" value="Genomic_DNA"/>
</dbReference>
<dbReference type="Proteomes" id="UP000502998">
    <property type="component" value="Chromosome"/>
</dbReference>
<dbReference type="PANTHER" id="PTHR44154">
    <property type="entry name" value="QUINONE OXIDOREDUCTASE"/>
    <property type="match status" value="1"/>
</dbReference>
<keyword evidence="4" id="KW-1185">Reference proteome</keyword>
<keyword evidence="1" id="KW-0521">NADP</keyword>
<organism evidence="3 4">
    <name type="scientific">Enterococcus saigonensis</name>
    <dbReference type="NCBI Taxonomy" id="1805431"/>
    <lineage>
        <taxon>Bacteria</taxon>
        <taxon>Bacillati</taxon>
        <taxon>Bacillota</taxon>
        <taxon>Bacilli</taxon>
        <taxon>Lactobacillales</taxon>
        <taxon>Enterococcaceae</taxon>
        <taxon>Enterococcus</taxon>
    </lineage>
</organism>
<evidence type="ECO:0000256" key="1">
    <source>
        <dbReference type="ARBA" id="ARBA00022857"/>
    </source>
</evidence>
<proteinExistence type="predicted"/>
<dbReference type="CDD" id="cd05289">
    <property type="entry name" value="MDR_like_2"/>
    <property type="match status" value="1"/>
</dbReference>
<feature type="domain" description="Enoyl reductase (ER)" evidence="2">
    <location>
        <begin position="14"/>
        <end position="309"/>
    </location>
</feature>
<dbReference type="KEGG" id="esg:EsVE80_06180"/>
<dbReference type="InterPro" id="IPR051603">
    <property type="entry name" value="Zinc-ADH_QOR/CCCR"/>
</dbReference>
<dbReference type="SMART" id="SM00829">
    <property type="entry name" value="PKS_ER"/>
    <property type="match status" value="1"/>
</dbReference>
<dbReference type="InterPro" id="IPR013154">
    <property type="entry name" value="ADH-like_N"/>
</dbReference>
<dbReference type="Pfam" id="PF13602">
    <property type="entry name" value="ADH_zinc_N_2"/>
    <property type="match status" value="1"/>
</dbReference>
<dbReference type="Pfam" id="PF08240">
    <property type="entry name" value="ADH_N"/>
    <property type="match status" value="1"/>
</dbReference>
<dbReference type="Gene3D" id="3.90.180.10">
    <property type="entry name" value="Medium-chain alcohol dehydrogenases, catalytic domain"/>
    <property type="match status" value="1"/>
</dbReference>
<dbReference type="Gene3D" id="3.40.50.720">
    <property type="entry name" value="NAD(P)-binding Rossmann-like Domain"/>
    <property type="match status" value="1"/>
</dbReference>
<dbReference type="InterPro" id="IPR011032">
    <property type="entry name" value="GroES-like_sf"/>
</dbReference>
<accession>A0A679IIC5</accession>
<dbReference type="AlphaFoldDB" id="A0A679IIC5"/>
<dbReference type="InterPro" id="IPR036291">
    <property type="entry name" value="NAD(P)-bd_dom_sf"/>
</dbReference>
<dbReference type="PANTHER" id="PTHR44154:SF1">
    <property type="entry name" value="QUINONE OXIDOREDUCTASE"/>
    <property type="match status" value="1"/>
</dbReference>
<evidence type="ECO:0000313" key="4">
    <source>
        <dbReference type="Proteomes" id="UP000502998"/>
    </source>
</evidence>
<gene>
    <name evidence="3" type="primary">qor</name>
    <name evidence="3" type="ORF">EsVE80_06180</name>
</gene>
<dbReference type="SUPFAM" id="SSF51735">
    <property type="entry name" value="NAD(P)-binding Rossmann-fold domains"/>
    <property type="match status" value="1"/>
</dbReference>
<evidence type="ECO:0000259" key="2">
    <source>
        <dbReference type="SMART" id="SM00829"/>
    </source>
</evidence>
<evidence type="ECO:0000313" key="3">
    <source>
        <dbReference type="EMBL" id="BCA85095.1"/>
    </source>
</evidence>
<dbReference type="RefSeq" id="WP_173102456.1">
    <property type="nucleotide sequence ID" value="NZ_AP022822.1"/>
</dbReference>
<dbReference type="InterPro" id="IPR020843">
    <property type="entry name" value="ER"/>
</dbReference>
<dbReference type="GO" id="GO:0016491">
    <property type="term" value="F:oxidoreductase activity"/>
    <property type="evidence" value="ECO:0007669"/>
    <property type="project" value="InterPro"/>
</dbReference>
<dbReference type="SUPFAM" id="SSF50129">
    <property type="entry name" value="GroES-like"/>
    <property type="match status" value="1"/>
</dbReference>
<protein>
    <submittedName>
        <fullName evidence="3">Alcohol dehydrogenase</fullName>
    </submittedName>
</protein>
<reference evidence="3 4" key="1">
    <citation type="submission" date="2020-02" db="EMBL/GenBank/DDBJ databases">
        <title>Characterization of vanA genotype vancomycin-resistant Enterococcus saigonensis VE80.</title>
        <authorList>
            <person name="Harada T."/>
            <person name="Motooka D."/>
            <person name="Nakamura S."/>
            <person name="Yamamoto Y."/>
            <person name="Kawahara R."/>
            <person name="Kawatsu K."/>
        </authorList>
    </citation>
    <scope>NUCLEOTIDE SEQUENCE [LARGE SCALE GENOMIC DNA]</scope>
    <source>
        <strain evidence="3 4">VE80</strain>
    </source>
</reference>
<sequence length="312" mass="33993">MERFAITGYGEPNKVFQTITAQPREVTSGHIRVAIHAFAINPYDVSLRRGEQQEFRSLKFPYVMGNDAAGIVTEIFPGETDFSVGDRVVIHPVSGAYGQEVVLPTKKAAKIPAKLSFAQAASLVTTGITAYNLLFQLLHVNSSQTVMVLGASGGVGSLLVQLLHQNKNRVLASASKRNEEKIKSWGADEFSAYDTEDSGKVFFEQADIVIDATKGSKSGAIGLKILKPGGTYVALNELPTEIERKDGTYLRFVPKKDYQDQRAFAYLLNVFAKGNLFVNIAEILPFELESVIYAHEKIAGHPAAGKIVIAKS</sequence>